<dbReference type="Proteomes" id="UP001176961">
    <property type="component" value="Unassembled WGS sequence"/>
</dbReference>
<dbReference type="GO" id="GO:0004383">
    <property type="term" value="F:guanylate cyclase activity"/>
    <property type="evidence" value="ECO:0007669"/>
    <property type="project" value="TreeGrafter"/>
</dbReference>
<dbReference type="GO" id="GO:0070482">
    <property type="term" value="P:response to oxygen levels"/>
    <property type="evidence" value="ECO:0007669"/>
    <property type="project" value="TreeGrafter"/>
</dbReference>
<dbReference type="GO" id="GO:0020037">
    <property type="term" value="F:heme binding"/>
    <property type="evidence" value="ECO:0007669"/>
    <property type="project" value="InterPro"/>
</dbReference>
<accession>A0AA36GRR0</accession>
<reference evidence="2" key="1">
    <citation type="submission" date="2023-07" db="EMBL/GenBank/DDBJ databases">
        <authorList>
            <consortium name="CYATHOMIX"/>
        </authorList>
    </citation>
    <scope>NUCLEOTIDE SEQUENCE</scope>
    <source>
        <strain evidence="2">N/A</strain>
    </source>
</reference>
<dbReference type="EMBL" id="CATQJL010000223">
    <property type="protein sequence ID" value="CAJ0596909.1"/>
    <property type="molecule type" value="Genomic_DNA"/>
</dbReference>
<dbReference type="InterPro" id="IPR024096">
    <property type="entry name" value="NO_sig/Golgi_transp_ligand-bd"/>
</dbReference>
<feature type="domain" description="Heme NO-binding" evidence="1">
    <location>
        <begin position="1"/>
        <end position="75"/>
    </location>
</feature>
<keyword evidence="3" id="KW-1185">Reference proteome</keyword>
<dbReference type="InterPro" id="IPR038158">
    <property type="entry name" value="H-NOX_domain_sf"/>
</dbReference>
<proteinExistence type="predicted"/>
<protein>
    <recommendedName>
        <fullName evidence="1">Heme NO-binding domain-containing protein</fullName>
    </recommendedName>
</protein>
<gene>
    <name evidence="2" type="ORF">CYNAS_LOCUS8892</name>
</gene>
<evidence type="ECO:0000313" key="3">
    <source>
        <dbReference type="Proteomes" id="UP001176961"/>
    </source>
</evidence>
<comment type="caution">
    <text evidence="2">The sequence shown here is derived from an EMBL/GenBank/DDBJ whole genome shotgun (WGS) entry which is preliminary data.</text>
</comment>
<dbReference type="PANTHER" id="PTHR45655">
    <property type="entry name" value="GUANYLATE CYCLASE SOLUBLE SUBUNIT BETA-2"/>
    <property type="match status" value="1"/>
</dbReference>
<dbReference type="GO" id="GO:0019934">
    <property type="term" value="P:cGMP-mediated signaling"/>
    <property type="evidence" value="ECO:0007669"/>
    <property type="project" value="TreeGrafter"/>
</dbReference>
<sequence length="82" mass="9505">MWMEVVSGAGFNYGEECLTDHCYPDSDTYLLANSVAELTKMTSEEMWEVFGRFFVEYALERGWEDVIRSIGPNLKVRLVSRK</sequence>
<dbReference type="Pfam" id="PF07700">
    <property type="entry name" value="HNOB"/>
    <property type="match status" value="1"/>
</dbReference>
<evidence type="ECO:0000259" key="1">
    <source>
        <dbReference type="Pfam" id="PF07700"/>
    </source>
</evidence>
<dbReference type="PANTHER" id="PTHR45655:SF13">
    <property type="entry name" value="SOLUBLE GUANYLATE CYCLASE GCY-32-RELATED"/>
    <property type="match status" value="1"/>
</dbReference>
<dbReference type="GO" id="GO:0008074">
    <property type="term" value="C:guanylate cyclase complex, soluble"/>
    <property type="evidence" value="ECO:0007669"/>
    <property type="project" value="TreeGrafter"/>
</dbReference>
<dbReference type="SUPFAM" id="SSF111126">
    <property type="entry name" value="Ligand-binding domain in the NO signalling and Golgi transport"/>
    <property type="match status" value="1"/>
</dbReference>
<name>A0AA36GRR0_CYLNA</name>
<evidence type="ECO:0000313" key="2">
    <source>
        <dbReference type="EMBL" id="CAJ0596909.1"/>
    </source>
</evidence>
<dbReference type="AlphaFoldDB" id="A0AA36GRR0"/>
<dbReference type="InterPro" id="IPR011644">
    <property type="entry name" value="Heme_NO-bd"/>
</dbReference>
<organism evidence="2 3">
    <name type="scientific">Cylicocyclus nassatus</name>
    <name type="common">Nematode worm</name>
    <dbReference type="NCBI Taxonomy" id="53992"/>
    <lineage>
        <taxon>Eukaryota</taxon>
        <taxon>Metazoa</taxon>
        <taxon>Ecdysozoa</taxon>
        <taxon>Nematoda</taxon>
        <taxon>Chromadorea</taxon>
        <taxon>Rhabditida</taxon>
        <taxon>Rhabditina</taxon>
        <taxon>Rhabditomorpha</taxon>
        <taxon>Strongyloidea</taxon>
        <taxon>Strongylidae</taxon>
        <taxon>Cylicocyclus</taxon>
    </lineage>
</organism>
<dbReference type="Gene3D" id="3.90.1520.10">
    <property type="entry name" value="H-NOX domain"/>
    <property type="match status" value="1"/>
</dbReference>